<proteinExistence type="predicted"/>
<dbReference type="InterPro" id="IPR008136">
    <property type="entry name" value="CinA_C"/>
</dbReference>
<evidence type="ECO:0000313" key="2">
    <source>
        <dbReference type="EMBL" id="MFB9731110.1"/>
    </source>
</evidence>
<reference evidence="2 3" key="1">
    <citation type="submission" date="2024-09" db="EMBL/GenBank/DDBJ databases">
        <authorList>
            <person name="Sun Q."/>
            <person name="Mori K."/>
        </authorList>
    </citation>
    <scope>NUCLEOTIDE SEQUENCE [LARGE SCALE GENOMIC DNA]</scope>
    <source>
        <strain evidence="2 3">JCM 12763</strain>
    </source>
</reference>
<dbReference type="NCBIfam" id="TIGR00199">
    <property type="entry name" value="PncC_domain"/>
    <property type="match status" value="1"/>
</dbReference>
<comment type="caution">
    <text evidence="2">The sequence shown here is derived from an EMBL/GenBank/DDBJ whole genome shotgun (WGS) entry which is preliminary data.</text>
</comment>
<gene>
    <name evidence="2" type="ORF">ACFFN0_03525</name>
</gene>
<evidence type="ECO:0000313" key="3">
    <source>
        <dbReference type="Proteomes" id="UP001589613"/>
    </source>
</evidence>
<protein>
    <submittedName>
        <fullName evidence="2">CinA family protein</fullName>
    </submittedName>
</protein>
<keyword evidence="3" id="KW-1185">Reference proteome</keyword>
<dbReference type="Pfam" id="PF02464">
    <property type="entry name" value="CinA"/>
    <property type="match status" value="1"/>
</dbReference>
<dbReference type="Gene3D" id="3.90.950.20">
    <property type="entry name" value="CinA-like"/>
    <property type="match status" value="1"/>
</dbReference>
<accession>A0ABV5V014</accession>
<organism evidence="2 3">
    <name type="scientific">Ornithinimicrobium kibberense</name>
    <dbReference type="NCBI Taxonomy" id="282060"/>
    <lineage>
        <taxon>Bacteria</taxon>
        <taxon>Bacillati</taxon>
        <taxon>Actinomycetota</taxon>
        <taxon>Actinomycetes</taxon>
        <taxon>Micrococcales</taxon>
        <taxon>Ornithinimicrobiaceae</taxon>
        <taxon>Ornithinimicrobium</taxon>
    </lineage>
</organism>
<name>A0ABV5V014_9MICO</name>
<dbReference type="SUPFAM" id="SSF142433">
    <property type="entry name" value="CinA-like"/>
    <property type="match status" value="1"/>
</dbReference>
<dbReference type="Proteomes" id="UP001589613">
    <property type="component" value="Unassembled WGS sequence"/>
</dbReference>
<dbReference type="InterPro" id="IPR036653">
    <property type="entry name" value="CinA-like_C"/>
</dbReference>
<feature type="domain" description="CinA C-terminal" evidence="1">
    <location>
        <begin position="19"/>
        <end position="167"/>
    </location>
</feature>
<dbReference type="RefSeq" id="WP_141337775.1">
    <property type="nucleotide sequence ID" value="NZ_JBHMAX010000007.1"/>
</dbReference>
<sequence>MSTGADGSGSCGGPAPGAAARVLELLGGRGETVAAAESLTGGLVCAALTEVPGSSTVVRGGVVSYATGVKRDVLGVPAALLEAHGAVSGPCALAMADGARRLLGADWGLATTGVAGPDPSEGHPVGTVHVAVVGEHGQVHRALHLQGSRRQVRDATVTQVLELLEQVVRQLSVGAGTVEIRSSEDAKEG</sequence>
<dbReference type="EMBL" id="JBHMAX010000007">
    <property type="protein sequence ID" value="MFB9731110.1"/>
    <property type="molecule type" value="Genomic_DNA"/>
</dbReference>
<evidence type="ECO:0000259" key="1">
    <source>
        <dbReference type="Pfam" id="PF02464"/>
    </source>
</evidence>